<gene>
    <name evidence="1" type="ORF">NITLEN_70140</name>
</gene>
<dbReference type="AlphaFoldDB" id="A0A330LBA8"/>
<proteinExistence type="predicted"/>
<organism evidence="1 2">
    <name type="scientific">Nitrospira lenta</name>
    <dbReference type="NCBI Taxonomy" id="1436998"/>
    <lineage>
        <taxon>Bacteria</taxon>
        <taxon>Pseudomonadati</taxon>
        <taxon>Nitrospirota</taxon>
        <taxon>Nitrospiria</taxon>
        <taxon>Nitrospirales</taxon>
        <taxon>Nitrospiraceae</taxon>
        <taxon>Nitrospira</taxon>
    </lineage>
</organism>
<dbReference type="EMBL" id="OUNR01000020">
    <property type="protein sequence ID" value="SPP66550.1"/>
    <property type="molecule type" value="Genomic_DNA"/>
</dbReference>
<accession>A0A330LBA8</accession>
<evidence type="ECO:0000313" key="2">
    <source>
        <dbReference type="Proteomes" id="UP000248168"/>
    </source>
</evidence>
<protein>
    <submittedName>
        <fullName evidence="1">Uncharacterized protein</fullName>
    </submittedName>
</protein>
<dbReference type="Proteomes" id="UP000248168">
    <property type="component" value="Unassembled WGS sequence"/>
</dbReference>
<sequence>MAGVWQREWLSVVVAIVIVGGGVLASGLFSPASAQVPRIQG</sequence>
<keyword evidence="2" id="KW-1185">Reference proteome</keyword>
<dbReference type="InParanoid" id="A0A330LBA8"/>
<evidence type="ECO:0000313" key="1">
    <source>
        <dbReference type="EMBL" id="SPP66550.1"/>
    </source>
</evidence>
<name>A0A330LBA8_9BACT</name>
<reference evidence="2" key="1">
    <citation type="submission" date="2018-04" db="EMBL/GenBank/DDBJ databases">
        <authorList>
            <person name="Lucker S."/>
            <person name="Sakoula D."/>
        </authorList>
    </citation>
    <scope>NUCLEOTIDE SEQUENCE [LARGE SCALE GENOMIC DNA]</scope>
</reference>